<gene>
    <name evidence="1" type="ORF">Air01nite_73070</name>
</gene>
<dbReference type="PROSITE" id="PS51257">
    <property type="entry name" value="PROKAR_LIPOPROTEIN"/>
    <property type="match status" value="1"/>
</dbReference>
<evidence type="ECO:0008006" key="3">
    <source>
        <dbReference type="Google" id="ProtNLM"/>
    </source>
</evidence>
<proteinExistence type="predicted"/>
<comment type="caution">
    <text evidence="1">The sequence shown here is derived from an EMBL/GenBank/DDBJ whole genome shotgun (WGS) entry which is preliminary data.</text>
</comment>
<dbReference type="RefSeq" id="WP_203708025.1">
    <property type="nucleotide sequence ID" value="NZ_BAAALU010000003.1"/>
</dbReference>
<sequence length="250" mass="25971">MHQSAVRSSLWRSVVPLLALLLLAACTAPGPARLRPHWAAEPGRGAVSGHTVTGPRHGLDAATFTLESGVTAVTVRVADLGDELFRVRTPDGAGVAPRIDRRGADLRLTTQGTGMSGPAELDVTLHREVAWHLRLGGGSGDERIDLRGGVVTAVDFVAGAGRISLALPAPRGTVPVRMTGGADDFQVRLTGRAPVRVRIGGGAGSASVDGRAQNGVPGETVIEGSGWAAARDRYDVDLAAGVSRFFLDRE</sequence>
<protein>
    <recommendedName>
        <fullName evidence="3">Adhesin domain-containing protein</fullName>
    </recommendedName>
</protein>
<keyword evidence="2" id="KW-1185">Reference proteome</keyword>
<reference evidence="1 2" key="1">
    <citation type="submission" date="2021-01" db="EMBL/GenBank/DDBJ databases">
        <title>Whole genome shotgun sequence of Asanoa iriomotensis NBRC 100142.</title>
        <authorList>
            <person name="Komaki H."/>
            <person name="Tamura T."/>
        </authorList>
    </citation>
    <scope>NUCLEOTIDE SEQUENCE [LARGE SCALE GENOMIC DNA]</scope>
    <source>
        <strain evidence="1 2">NBRC 100142</strain>
    </source>
</reference>
<evidence type="ECO:0000313" key="1">
    <source>
        <dbReference type="EMBL" id="GIF61212.1"/>
    </source>
</evidence>
<dbReference type="EMBL" id="BONC01000093">
    <property type="protein sequence ID" value="GIF61212.1"/>
    <property type="molecule type" value="Genomic_DNA"/>
</dbReference>
<name>A0ABQ4CEL1_9ACTN</name>
<accession>A0ABQ4CEL1</accession>
<dbReference type="Proteomes" id="UP000624325">
    <property type="component" value="Unassembled WGS sequence"/>
</dbReference>
<evidence type="ECO:0000313" key="2">
    <source>
        <dbReference type="Proteomes" id="UP000624325"/>
    </source>
</evidence>
<organism evidence="1 2">
    <name type="scientific">Asanoa iriomotensis</name>
    <dbReference type="NCBI Taxonomy" id="234613"/>
    <lineage>
        <taxon>Bacteria</taxon>
        <taxon>Bacillati</taxon>
        <taxon>Actinomycetota</taxon>
        <taxon>Actinomycetes</taxon>
        <taxon>Micromonosporales</taxon>
        <taxon>Micromonosporaceae</taxon>
        <taxon>Asanoa</taxon>
    </lineage>
</organism>